<keyword evidence="1" id="KW-0812">Transmembrane</keyword>
<dbReference type="RefSeq" id="WP_215608357.1">
    <property type="nucleotide sequence ID" value="NZ_JADOES010000010.1"/>
</dbReference>
<proteinExistence type="predicted"/>
<keyword evidence="3" id="KW-1185">Reference proteome</keyword>
<organism evidence="2 3">
    <name type="scientific">Leptothoe spongobia TAU-MAC 1115</name>
    <dbReference type="NCBI Taxonomy" id="1967444"/>
    <lineage>
        <taxon>Bacteria</taxon>
        <taxon>Bacillati</taxon>
        <taxon>Cyanobacteriota</taxon>
        <taxon>Cyanophyceae</taxon>
        <taxon>Nodosilineales</taxon>
        <taxon>Cymatolegaceae</taxon>
        <taxon>Leptothoe</taxon>
        <taxon>Leptothoe spongobia</taxon>
    </lineage>
</organism>
<dbReference type="Proteomes" id="UP000717364">
    <property type="component" value="Unassembled WGS sequence"/>
</dbReference>
<gene>
    <name evidence="2" type="ORF">IXB50_07635</name>
</gene>
<dbReference type="AlphaFoldDB" id="A0A947GHY0"/>
<evidence type="ECO:0000256" key="1">
    <source>
        <dbReference type="SAM" id="Phobius"/>
    </source>
</evidence>
<comment type="caution">
    <text evidence="2">The sequence shown here is derived from an EMBL/GenBank/DDBJ whole genome shotgun (WGS) entry which is preliminary data.</text>
</comment>
<keyword evidence="1" id="KW-1133">Transmembrane helix</keyword>
<keyword evidence="1" id="KW-0472">Membrane</keyword>
<feature type="transmembrane region" description="Helical" evidence="1">
    <location>
        <begin position="195"/>
        <end position="214"/>
    </location>
</feature>
<accession>A0A947GHY0</accession>
<feature type="transmembrane region" description="Helical" evidence="1">
    <location>
        <begin position="100"/>
        <end position="126"/>
    </location>
</feature>
<evidence type="ECO:0000313" key="3">
    <source>
        <dbReference type="Proteomes" id="UP000717364"/>
    </source>
</evidence>
<feature type="transmembrane region" description="Helical" evidence="1">
    <location>
        <begin position="64"/>
        <end position="88"/>
    </location>
</feature>
<dbReference type="EMBL" id="JADOES010000010">
    <property type="protein sequence ID" value="MBT9315294.1"/>
    <property type="molecule type" value="Genomic_DNA"/>
</dbReference>
<name>A0A947GHY0_9CYAN</name>
<protein>
    <submittedName>
        <fullName evidence="2">Uncharacterized protein</fullName>
    </submittedName>
</protein>
<sequence length="231" mass="26019">MCFSATASFTATALLIPAGLYACKLAMDIDVRYLPVALIPCLFGIQQGFEGIGWLAIHHNQADIGYLAALGFLAFSHGLWLVWLPLAMFVLEQRPWARKVLLVMTLLGTLFGMSLYGPFVLSPGMFAVTVTQGSIDYQTQLIYDQFFPRAVSRLFYMLIVLGPLWLSQLTQLRIIGGFIALALVITDWFYNYAFVSVWCFFAAILSGYILYFLASVGYQLNARRFLEDSRW</sequence>
<evidence type="ECO:0000313" key="2">
    <source>
        <dbReference type="EMBL" id="MBT9315294.1"/>
    </source>
</evidence>
<reference evidence="2" key="2">
    <citation type="journal article" date="2021" name="Mar. Drugs">
        <title>Genome Reduction and Secondary Metabolism of the Marine Sponge-Associated Cyanobacterium Leptothoe.</title>
        <authorList>
            <person name="Konstantinou D."/>
            <person name="Popin R.V."/>
            <person name="Fewer D.P."/>
            <person name="Sivonen K."/>
            <person name="Gkelis S."/>
        </authorList>
    </citation>
    <scope>NUCLEOTIDE SEQUENCE</scope>
    <source>
        <strain evidence="2">TAU-MAC 1115</strain>
    </source>
</reference>
<feature type="transmembrane region" description="Helical" evidence="1">
    <location>
        <begin position="146"/>
        <end position="165"/>
    </location>
</feature>
<reference evidence="2" key="1">
    <citation type="submission" date="2020-11" db="EMBL/GenBank/DDBJ databases">
        <authorList>
            <person name="Konstantinou D."/>
            <person name="Gkelis S."/>
            <person name="Popin R."/>
            <person name="Fewer D."/>
            <person name="Sivonen K."/>
        </authorList>
    </citation>
    <scope>NUCLEOTIDE SEQUENCE</scope>
    <source>
        <strain evidence="2">TAU-MAC 1115</strain>
    </source>
</reference>
<dbReference type="Pfam" id="PF20334">
    <property type="entry name" value="DUF6629"/>
    <property type="match status" value="1"/>
</dbReference>
<feature type="transmembrane region" description="Helical" evidence="1">
    <location>
        <begin position="172"/>
        <end position="189"/>
    </location>
</feature>
<dbReference type="InterPro" id="IPR046737">
    <property type="entry name" value="DUF6629"/>
</dbReference>